<organism evidence="1 2">
    <name type="scientific">Ancylostoma ceylanicum</name>
    <dbReference type="NCBI Taxonomy" id="53326"/>
    <lineage>
        <taxon>Eukaryota</taxon>
        <taxon>Metazoa</taxon>
        <taxon>Ecdysozoa</taxon>
        <taxon>Nematoda</taxon>
        <taxon>Chromadorea</taxon>
        <taxon>Rhabditida</taxon>
        <taxon>Rhabditina</taxon>
        <taxon>Rhabditomorpha</taxon>
        <taxon>Strongyloidea</taxon>
        <taxon>Ancylostomatidae</taxon>
        <taxon>Ancylostomatinae</taxon>
        <taxon>Ancylostoma</taxon>
    </lineage>
</organism>
<name>A0A016RSH7_9BILA</name>
<dbReference type="Proteomes" id="UP000024635">
    <property type="component" value="Unassembled WGS sequence"/>
</dbReference>
<dbReference type="EMBL" id="JARK01001723">
    <property type="protein sequence ID" value="EYB81283.1"/>
    <property type="molecule type" value="Genomic_DNA"/>
</dbReference>
<evidence type="ECO:0000313" key="2">
    <source>
        <dbReference type="Proteomes" id="UP000024635"/>
    </source>
</evidence>
<reference evidence="2" key="1">
    <citation type="journal article" date="2015" name="Nat. Genet.">
        <title>The genome and transcriptome of the zoonotic hookworm Ancylostoma ceylanicum identify infection-specific gene families.</title>
        <authorList>
            <person name="Schwarz E.M."/>
            <person name="Hu Y."/>
            <person name="Antoshechkin I."/>
            <person name="Miller M.M."/>
            <person name="Sternberg P.W."/>
            <person name="Aroian R.V."/>
        </authorList>
    </citation>
    <scope>NUCLEOTIDE SEQUENCE</scope>
    <source>
        <strain evidence="2">HY135</strain>
    </source>
</reference>
<sequence length="71" mass="7783">MEGTPDRLEDPAKSPYENLAQANKKRSIVFQTKLAAGQDSGNGQMSLGSNNEMLVTSYGTYRSVTRAKEDK</sequence>
<protein>
    <submittedName>
        <fullName evidence="1">Uncharacterized protein</fullName>
    </submittedName>
</protein>
<evidence type="ECO:0000313" key="1">
    <source>
        <dbReference type="EMBL" id="EYB81283.1"/>
    </source>
</evidence>
<keyword evidence="2" id="KW-1185">Reference proteome</keyword>
<comment type="caution">
    <text evidence="1">The sequence shown here is derived from an EMBL/GenBank/DDBJ whole genome shotgun (WGS) entry which is preliminary data.</text>
</comment>
<accession>A0A016RSH7</accession>
<proteinExistence type="predicted"/>
<gene>
    <name evidence="1" type="primary">Acey_s0387.g454</name>
    <name evidence="1" type="ORF">Y032_0387g454</name>
</gene>
<dbReference type="AlphaFoldDB" id="A0A016RSH7"/>